<evidence type="ECO:0000256" key="7">
    <source>
        <dbReference type="ARBA" id="ARBA00023136"/>
    </source>
</evidence>
<evidence type="ECO:0000256" key="6">
    <source>
        <dbReference type="ARBA" id="ARBA00022989"/>
    </source>
</evidence>
<dbReference type="EMBL" id="VUNB01000002">
    <property type="protein sequence ID" value="MST68419.1"/>
    <property type="molecule type" value="Genomic_DNA"/>
</dbReference>
<evidence type="ECO:0000256" key="5">
    <source>
        <dbReference type="ARBA" id="ARBA00022692"/>
    </source>
</evidence>
<evidence type="ECO:0000256" key="2">
    <source>
        <dbReference type="ARBA" id="ARBA00006464"/>
    </source>
</evidence>
<feature type="transmembrane region" description="Helical" evidence="8">
    <location>
        <begin position="50"/>
        <end position="67"/>
    </location>
</feature>
<name>A0A6A8M7Z6_9FIRM</name>
<dbReference type="PANTHER" id="PTHR30576">
    <property type="entry name" value="COLANIC BIOSYNTHESIS UDP-GLUCOSE LIPID CARRIER TRANSFERASE"/>
    <property type="match status" value="1"/>
</dbReference>
<feature type="transmembrane region" description="Helical" evidence="8">
    <location>
        <begin position="7"/>
        <end position="30"/>
    </location>
</feature>
<keyword evidence="7 8" id="KW-0472">Membrane</keyword>
<keyword evidence="6 8" id="KW-1133">Transmembrane helix</keyword>
<dbReference type="Pfam" id="PF13727">
    <property type="entry name" value="CoA_binding_3"/>
    <property type="match status" value="1"/>
</dbReference>
<sequence>MYNLNRYNFYLQSALDLMAMVLSFFVTMWWKVHFTGFYLDEFYHIVYQRFILLNVIFYLIIAFMFLHKNDFITRTTTEEVSNVARTVAGVMILFALYVFITKSNILYSRGFVIVYSCMFGALSFIFRVVTRKKLLPMFKEGKGAERLILVGPYENIRSKMEGLKKSRDWRFQVIGLVVTDRELKGEYIDDVEVISDSENMLEDVQNASADSLMLIDTDRDSRIENLVKAFGDLGKTVHIGIQDYSNLRSYNRFMDEIGDYPVVSYYPVLRIPKRNMIIKRTVDIVLSLLLLPLYLVLLILTTAFTKVQCRGPVLINRVRVGRNGRRFYFHRFRILRDDGEQRKKEGLSPYTVWGSFLHKTHLDGFPLILNVIGGDMSFVGPKAPSLPDFINDIPARKQNLSIKPGIIGRWACEDDEDKIIKLERDYIENWSFLKDLVITGKMILQFITFHSKRIFTEEEFSEESRVLAEYFEQRKPLEYDHSLYSKSPNMAYLFVKRLADILFSLIVIVLISPVLLVLMLLVFLEDGGNPFYAHKRIGKNGERIRVYKFRSMRQDAGDLKKLLTPEQLEQYRKEFKIDDDPRITKVGNVLRKTSLDELPQLFNILGGSLSFVGPRPIVEKETLIYGDQIGKLLSVKPGLTGYWQAYARNNATYESGERQQMEMYYVDHCGAGLDIKILFKTVGSVLKREGAK</sequence>
<dbReference type="Pfam" id="PF02397">
    <property type="entry name" value="Bac_transf"/>
    <property type="match status" value="2"/>
</dbReference>
<dbReference type="PANTHER" id="PTHR30576:SF4">
    <property type="entry name" value="UNDECAPRENYL-PHOSPHATE GALACTOSE PHOSPHOTRANSFERASE"/>
    <property type="match status" value="1"/>
</dbReference>
<comment type="subcellular location">
    <subcellularLocation>
        <location evidence="1">Cell membrane</location>
    </subcellularLocation>
</comment>
<protein>
    <recommendedName>
        <fullName evidence="9">Bacterial sugar transferase domain-containing protein</fullName>
    </recommendedName>
</protein>
<comment type="caution">
    <text evidence="10">The sequence shown here is derived from an EMBL/GenBank/DDBJ whole genome shotgun (WGS) entry which is preliminary data.</text>
</comment>
<dbReference type="GO" id="GO:0016780">
    <property type="term" value="F:phosphotransferase activity, for other substituted phosphate groups"/>
    <property type="evidence" value="ECO:0007669"/>
    <property type="project" value="TreeGrafter"/>
</dbReference>
<keyword evidence="3" id="KW-1003">Cell membrane</keyword>
<feature type="transmembrane region" description="Helical" evidence="8">
    <location>
        <begin position="284"/>
        <end position="304"/>
    </location>
</feature>
<feature type="transmembrane region" description="Helical" evidence="8">
    <location>
        <begin position="79"/>
        <end position="100"/>
    </location>
</feature>
<comment type="similarity">
    <text evidence="2">Belongs to the bacterial sugar transferase family.</text>
</comment>
<organism evidence="10">
    <name type="scientific">Baileyella intestinalis</name>
    <dbReference type="NCBI Taxonomy" id="2606709"/>
    <lineage>
        <taxon>Bacteria</taxon>
        <taxon>Bacillati</taxon>
        <taxon>Bacillota</taxon>
        <taxon>Clostridia</taxon>
        <taxon>Peptostreptococcales</taxon>
        <taxon>Anaerovoracaceae</taxon>
        <taxon>Baileyella</taxon>
    </lineage>
</organism>
<feature type="domain" description="Bacterial sugar transferase" evidence="9">
    <location>
        <begin position="496"/>
        <end position="687"/>
    </location>
</feature>
<gene>
    <name evidence="10" type="ORF">FYJ66_02275</name>
</gene>
<evidence type="ECO:0000256" key="8">
    <source>
        <dbReference type="SAM" id="Phobius"/>
    </source>
</evidence>
<feature type="domain" description="Bacterial sugar transferase" evidence="9">
    <location>
        <begin position="279"/>
        <end position="445"/>
    </location>
</feature>
<evidence type="ECO:0000256" key="1">
    <source>
        <dbReference type="ARBA" id="ARBA00004236"/>
    </source>
</evidence>
<proteinExistence type="inferred from homology"/>
<keyword evidence="4" id="KW-0808">Transferase</keyword>
<dbReference type="AlphaFoldDB" id="A0A6A8M7Z6"/>
<evidence type="ECO:0000256" key="4">
    <source>
        <dbReference type="ARBA" id="ARBA00022679"/>
    </source>
</evidence>
<reference evidence="10" key="1">
    <citation type="submission" date="2019-09" db="EMBL/GenBank/DDBJ databases">
        <title>In-depth cultivation of the pig gut microbiome towards novel bacterial diversity and tailored functional studies.</title>
        <authorList>
            <person name="Wylensek D."/>
            <person name="Hitch T.C.A."/>
            <person name="Clavel T."/>
        </authorList>
    </citation>
    <scope>NUCLEOTIDE SEQUENCE</scope>
    <source>
        <strain evidence="10">RF-744-FAT-WT-3</strain>
    </source>
</reference>
<evidence type="ECO:0000256" key="3">
    <source>
        <dbReference type="ARBA" id="ARBA00022475"/>
    </source>
</evidence>
<dbReference type="RefSeq" id="WP_154571897.1">
    <property type="nucleotide sequence ID" value="NZ_VUNB01000002.1"/>
</dbReference>
<feature type="transmembrane region" description="Helical" evidence="8">
    <location>
        <begin position="106"/>
        <end position="129"/>
    </location>
</feature>
<dbReference type="InterPro" id="IPR003362">
    <property type="entry name" value="Bact_transf"/>
</dbReference>
<evidence type="ECO:0000313" key="10">
    <source>
        <dbReference type="EMBL" id="MST68419.1"/>
    </source>
</evidence>
<accession>A0A6A8M7Z6</accession>
<dbReference type="GO" id="GO:0005886">
    <property type="term" value="C:plasma membrane"/>
    <property type="evidence" value="ECO:0007669"/>
    <property type="project" value="UniProtKB-SubCell"/>
</dbReference>
<feature type="transmembrane region" description="Helical" evidence="8">
    <location>
        <begin position="501"/>
        <end position="524"/>
    </location>
</feature>
<evidence type="ECO:0000259" key="9">
    <source>
        <dbReference type="Pfam" id="PF02397"/>
    </source>
</evidence>
<keyword evidence="5 8" id="KW-0812">Transmembrane</keyword>